<dbReference type="Pfam" id="PF14223">
    <property type="entry name" value="Retrotran_gag_2"/>
    <property type="match status" value="1"/>
</dbReference>
<feature type="region of interest" description="Disordered" evidence="3">
    <location>
        <begin position="960"/>
        <end position="982"/>
    </location>
</feature>
<dbReference type="AlphaFoldDB" id="A0A6L2M897"/>
<keyword evidence="2" id="KW-0175">Coiled coil</keyword>
<keyword evidence="1" id="KW-0862">Zinc</keyword>
<feature type="compositionally biased region" description="Basic residues" evidence="3">
    <location>
        <begin position="973"/>
        <end position="982"/>
    </location>
</feature>
<accession>A0A6L2M897</accession>
<comment type="caution">
    <text evidence="5">The sequence shown here is derived from an EMBL/GenBank/DDBJ whole genome shotgun (WGS) entry which is preliminary data.</text>
</comment>
<keyword evidence="1" id="KW-0863">Zinc-finger</keyword>
<dbReference type="EMBL" id="BKCJ010006065">
    <property type="protein sequence ID" value="GEU70168.1"/>
    <property type="molecule type" value="Genomic_DNA"/>
</dbReference>
<evidence type="ECO:0000256" key="3">
    <source>
        <dbReference type="SAM" id="MobiDB-lite"/>
    </source>
</evidence>
<feature type="region of interest" description="Disordered" evidence="3">
    <location>
        <begin position="768"/>
        <end position="793"/>
    </location>
</feature>
<evidence type="ECO:0000313" key="5">
    <source>
        <dbReference type="EMBL" id="GEU70168.1"/>
    </source>
</evidence>
<feature type="coiled-coil region" evidence="2">
    <location>
        <begin position="420"/>
        <end position="489"/>
    </location>
</feature>
<dbReference type="Pfam" id="PF00098">
    <property type="entry name" value="zf-CCHC"/>
    <property type="match status" value="1"/>
</dbReference>
<evidence type="ECO:0000256" key="1">
    <source>
        <dbReference type="PROSITE-ProRule" id="PRU00047"/>
    </source>
</evidence>
<feature type="domain" description="CCHC-type" evidence="4">
    <location>
        <begin position="258"/>
        <end position="274"/>
    </location>
</feature>
<proteinExistence type="predicted"/>
<sequence>MNYLKEKTDGEAKINCIKHGDQPLPLVTQVSIVGTSSTEQPPLKDKSIWSDQEKKIQKIDRLTRSIPIQGLSNDICSLIYSHKTAKDLWDALARHMLGSEYEEQDRKAVVLYEYETFKATEGELLLDTYIRYLQVINDLKKCGYLKDNCELNFKFLNNLQPEWKQYATMMRQNKKMRQNKNSVDINIDALYNILKQNQGDVNDAMGLKKKTVVVTSDPLALIAEKTKSANKKQEYVKSDDKKVKKKDDEKKQDMSKVKCYNCKKEGHFAKDCKKAKVKDYEYYKTKMLFAKKDKDEQVLLAEDRAWMESNSDLDQEIIANMVFMAQIEKGLSDSEASSSSVDDKIFEVSYHLSESKSEYEYETSEYYDNTTNYDLFVNDNDDQEIFHDCENFLENLIESQIDHNESAVDHNDSEGINKLIRKFNKKIDKCLKRIEKVNQQNKDFENQNKDLQDKYDVSKNQATTFEMKNKELNEKLKVMIEKNNNLLAQTNVLKDQLQVKHVVIDTHVECQEKYAKLEAERYEYMIRYSAYFNNDIQHRKQIANQEVLYDKMSVQLVELDKHVRDPKNTVLEKDFIFSELEECVRNKDLEIEKSLERLNVCENKLHKIAKYLRLTLYDERVINLGYTLMFLTHYDEALEIVKFKRARENKIEFAYDYGNLNASYVNEKINFSDDYFQEIINPDFKKIDSLFQQTSSLKLYVPTMILEKIIIDLEDEVVSLLEKDKENLKTIESLNSKDVETGVESSEKVVSETENKSKNDCQVIEKVCDSEENPNEGAKEDIDGDNKDEDGLDPLMERSNEIKDAEPAMACTANDFFEWKDFPNGLRVVLLDEDIKSVNEIRSKLEEMDYMSTENGVNPLAFNPAHNSKFSLLSILGRERVTCPKYMDQMRNLRFTLRLESLNMVFDAELSINIILSGLPADYNQSVLSYQMNEKETAIMELHSLLQTANQGIKKIDMPSNSAAPVLTDGHNAKKRKTSHSN</sequence>
<dbReference type="InterPro" id="IPR001878">
    <property type="entry name" value="Znf_CCHC"/>
</dbReference>
<name>A0A6L2M897_TANCI</name>
<organism evidence="5">
    <name type="scientific">Tanacetum cinerariifolium</name>
    <name type="common">Dalmatian daisy</name>
    <name type="synonym">Chrysanthemum cinerariifolium</name>
    <dbReference type="NCBI Taxonomy" id="118510"/>
    <lineage>
        <taxon>Eukaryota</taxon>
        <taxon>Viridiplantae</taxon>
        <taxon>Streptophyta</taxon>
        <taxon>Embryophyta</taxon>
        <taxon>Tracheophyta</taxon>
        <taxon>Spermatophyta</taxon>
        <taxon>Magnoliopsida</taxon>
        <taxon>eudicotyledons</taxon>
        <taxon>Gunneridae</taxon>
        <taxon>Pentapetalae</taxon>
        <taxon>asterids</taxon>
        <taxon>campanulids</taxon>
        <taxon>Asterales</taxon>
        <taxon>Asteraceae</taxon>
        <taxon>Asteroideae</taxon>
        <taxon>Anthemideae</taxon>
        <taxon>Anthemidinae</taxon>
        <taxon>Tanacetum</taxon>
    </lineage>
</organism>
<dbReference type="GO" id="GO:0003676">
    <property type="term" value="F:nucleic acid binding"/>
    <property type="evidence" value="ECO:0007669"/>
    <property type="project" value="InterPro"/>
</dbReference>
<gene>
    <name evidence="5" type="ORF">Tci_042146</name>
</gene>
<dbReference type="Gene3D" id="4.10.60.10">
    <property type="entry name" value="Zinc finger, CCHC-type"/>
    <property type="match status" value="1"/>
</dbReference>
<dbReference type="PROSITE" id="PS50158">
    <property type="entry name" value="ZF_CCHC"/>
    <property type="match status" value="1"/>
</dbReference>
<dbReference type="InterPro" id="IPR036875">
    <property type="entry name" value="Znf_CCHC_sf"/>
</dbReference>
<evidence type="ECO:0000259" key="4">
    <source>
        <dbReference type="PROSITE" id="PS50158"/>
    </source>
</evidence>
<protein>
    <recommendedName>
        <fullName evidence="4">CCHC-type domain-containing protein</fullName>
    </recommendedName>
</protein>
<keyword evidence="1" id="KW-0479">Metal-binding</keyword>
<dbReference type="SMART" id="SM00343">
    <property type="entry name" value="ZnF_C2HC"/>
    <property type="match status" value="1"/>
</dbReference>
<dbReference type="GO" id="GO:0008270">
    <property type="term" value="F:zinc ion binding"/>
    <property type="evidence" value="ECO:0007669"/>
    <property type="project" value="UniProtKB-KW"/>
</dbReference>
<reference evidence="5" key="1">
    <citation type="journal article" date="2019" name="Sci. Rep.">
        <title>Draft genome of Tanacetum cinerariifolium, the natural source of mosquito coil.</title>
        <authorList>
            <person name="Yamashiro T."/>
            <person name="Shiraishi A."/>
            <person name="Satake H."/>
            <person name="Nakayama K."/>
        </authorList>
    </citation>
    <scope>NUCLEOTIDE SEQUENCE</scope>
</reference>
<dbReference type="SUPFAM" id="SSF57756">
    <property type="entry name" value="Retrovirus zinc finger-like domains"/>
    <property type="match status" value="1"/>
</dbReference>
<evidence type="ECO:0000256" key="2">
    <source>
        <dbReference type="SAM" id="Coils"/>
    </source>
</evidence>